<proteinExistence type="predicted"/>
<evidence type="ECO:0000313" key="1">
    <source>
        <dbReference type="EMBL" id="MFC4674418.1"/>
    </source>
</evidence>
<name>A0ABV9KX45_9BACT</name>
<dbReference type="Gene3D" id="3.40.50.2000">
    <property type="entry name" value="Glycogen Phosphorylase B"/>
    <property type="match status" value="1"/>
</dbReference>
<dbReference type="EMBL" id="JBHSGN010000074">
    <property type="protein sequence ID" value="MFC4674418.1"/>
    <property type="molecule type" value="Genomic_DNA"/>
</dbReference>
<accession>A0ABV9KX45</accession>
<reference evidence="2" key="1">
    <citation type="journal article" date="2019" name="Int. J. Syst. Evol. Microbiol.">
        <title>The Global Catalogue of Microorganisms (GCM) 10K type strain sequencing project: providing services to taxonomists for standard genome sequencing and annotation.</title>
        <authorList>
            <consortium name="The Broad Institute Genomics Platform"/>
            <consortium name="The Broad Institute Genome Sequencing Center for Infectious Disease"/>
            <person name="Wu L."/>
            <person name="Ma J."/>
        </authorList>
    </citation>
    <scope>NUCLEOTIDE SEQUENCE [LARGE SCALE GENOMIC DNA]</scope>
    <source>
        <strain evidence="2">CCUG 66188</strain>
    </source>
</reference>
<dbReference type="SUPFAM" id="SSF53756">
    <property type="entry name" value="UDP-Glycosyltransferase/glycogen phosphorylase"/>
    <property type="match status" value="1"/>
</dbReference>
<sequence>MNKLFVIHYYPLDYFPPVMNLIEALQDKVKLSVVSIRKSNSLADYTFDRIRIYRPIKENKKDSSIKVLIKYCYFTFYTLWRLFCEKPAVILYYESISAFAPYLYKRFINRKVKLCIHYHEYMTPEEYDRPGMRLSKFNHKSEISYLYKNAYWISQTNQNRKDFFLKDYPFVPQTVCHIMPNYPPKAWHVQKKKYVEDRVIKCVYVGSLSLKDTFIKDFCEWVSRQHGQVTFDIYSFNFHADVKTTIREIDSPYISFHEKGITYSDVPKVLCKYDVGLLLYRATTLNVRYCETNKFYEYLINGLEVWYPKEMTLLHEMDKSVFAPDIVELDIQNSRFPKIDLSPRTIDNFNYNRFSENVYSEFLKYIH</sequence>
<comment type="caution">
    <text evidence="1">The sequence shown here is derived from an EMBL/GenBank/DDBJ whole genome shotgun (WGS) entry which is preliminary data.</text>
</comment>
<dbReference type="RefSeq" id="WP_379996705.1">
    <property type="nucleotide sequence ID" value="NZ_JBHSGN010000074.1"/>
</dbReference>
<protein>
    <recommendedName>
        <fullName evidence="3">Glycosyltransferase</fullName>
    </recommendedName>
</protein>
<keyword evidence="2" id="KW-1185">Reference proteome</keyword>
<evidence type="ECO:0008006" key="3">
    <source>
        <dbReference type="Google" id="ProtNLM"/>
    </source>
</evidence>
<evidence type="ECO:0000313" key="2">
    <source>
        <dbReference type="Proteomes" id="UP001596023"/>
    </source>
</evidence>
<organism evidence="1 2">
    <name type="scientific">Dysgonomonas termitidis</name>
    <dbReference type="NCBI Taxonomy" id="1516126"/>
    <lineage>
        <taxon>Bacteria</taxon>
        <taxon>Pseudomonadati</taxon>
        <taxon>Bacteroidota</taxon>
        <taxon>Bacteroidia</taxon>
        <taxon>Bacteroidales</taxon>
        <taxon>Dysgonomonadaceae</taxon>
        <taxon>Dysgonomonas</taxon>
    </lineage>
</organism>
<dbReference type="Proteomes" id="UP001596023">
    <property type="component" value="Unassembled WGS sequence"/>
</dbReference>
<gene>
    <name evidence="1" type="ORF">ACFO6W_11995</name>
</gene>